<dbReference type="Proteomes" id="UP001301388">
    <property type="component" value="Unassembled WGS sequence"/>
</dbReference>
<dbReference type="RefSeq" id="WP_323262357.1">
    <property type="nucleotide sequence ID" value="NZ_JAYGIE010000082.1"/>
</dbReference>
<accession>A0ABU5TKZ8</accession>
<organism evidence="7 8">
    <name type="scientific">Pseudanabaena galeata UHCC 0370</name>
    <dbReference type="NCBI Taxonomy" id="3110310"/>
    <lineage>
        <taxon>Bacteria</taxon>
        <taxon>Bacillati</taxon>
        <taxon>Cyanobacteriota</taxon>
        <taxon>Cyanophyceae</taxon>
        <taxon>Pseudanabaenales</taxon>
        <taxon>Pseudanabaenaceae</taxon>
        <taxon>Pseudanabaena</taxon>
    </lineage>
</organism>
<dbReference type="PANTHER" id="PTHR34557">
    <property type="entry name" value="PHYTOCHROMOBILIN:FERREDOXIN OXIDOREDUCTASE, CHLOROPLASTIC"/>
    <property type="match status" value="1"/>
</dbReference>
<evidence type="ECO:0000313" key="8">
    <source>
        <dbReference type="Proteomes" id="UP001301388"/>
    </source>
</evidence>
<dbReference type="PANTHER" id="PTHR34557:SF1">
    <property type="entry name" value="PHYTOCHROMOBILIN:FERREDOXIN OXIDOREDUCTASE, CHLOROPLASTIC"/>
    <property type="match status" value="1"/>
</dbReference>
<dbReference type="EC" id="1.3.7.5" evidence="2 6"/>
<evidence type="ECO:0000256" key="1">
    <source>
        <dbReference type="ARBA" id="ARBA00006908"/>
    </source>
</evidence>
<sequence>MTQALQASLREQQYPLIHNLANCIESVWRENLELSPYQVLEDLGYVEGALEGERLVIENHCYSTPQFRKLHLELARVGSGLDILHCVMFPNPEYGIPIFGADLVGGRGSISAAIADLSPVHPERALPRSYHNALSSLPVIEFEQTRELPQWGDIFSDFCLFVRPMGDREEAAFLQRVRDYLTLHCQLAVATEPLTTSVEIDQILAGQRYYCEKQQQNDKTRRVLEKSFGTEWTERYMTTMLFDFAA</sequence>
<name>A0ABU5TKZ8_9CYAN</name>
<comment type="similarity">
    <text evidence="1 6">Belongs to the HY2 family.</text>
</comment>
<dbReference type="Pfam" id="PF05996">
    <property type="entry name" value="Fe_bilin_red"/>
    <property type="match status" value="1"/>
</dbReference>
<comment type="catalytic activity">
    <reaction evidence="5 6">
        <text>(2R,3Z)-phycocyanobilin + 4 oxidized [2Fe-2S]-[ferredoxin] = biliverdin IXalpha + 4 reduced [2Fe-2S]-[ferredoxin] + 4 H(+)</text>
        <dbReference type="Rhea" id="RHEA:15309"/>
        <dbReference type="Rhea" id="RHEA-COMP:10000"/>
        <dbReference type="Rhea" id="RHEA-COMP:10001"/>
        <dbReference type="ChEBI" id="CHEBI:15378"/>
        <dbReference type="ChEBI" id="CHEBI:33737"/>
        <dbReference type="ChEBI" id="CHEBI:33738"/>
        <dbReference type="ChEBI" id="CHEBI:57437"/>
        <dbReference type="ChEBI" id="CHEBI:57991"/>
        <dbReference type="EC" id="1.3.7.5"/>
    </reaction>
</comment>
<dbReference type="InterPro" id="IPR022870">
    <property type="entry name" value="Ferredoxin_bilin_OxRdtase"/>
</dbReference>
<dbReference type="InterPro" id="IPR009249">
    <property type="entry name" value="Ferredoxin-dep_bilin_Rdtase"/>
</dbReference>
<dbReference type="NCBIfam" id="NF002760">
    <property type="entry name" value="PRK02816.1"/>
    <property type="match status" value="1"/>
</dbReference>
<keyword evidence="8" id="KW-1185">Reference proteome</keyword>
<proteinExistence type="inferred from homology"/>
<protein>
    <recommendedName>
        <fullName evidence="3 6">Phycocyanobilin:ferredoxin oxidoreductase</fullName>
        <ecNumber evidence="2 6">1.3.7.5</ecNumber>
    </recommendedName>
</protein>
<comment type="function">
    <text evidence="6">Catalyzes the four-electron reduction of biliverdin IX-alpha (2-electron reduction at both the A and D rings); the reaction proceeds via an isolatable 2-electron intermediate, 181,182-dihydrobiliverdin.</text>
</comment>
<dbReference type="EMBL" id="JAYGIE010000082">
    <property type="protein sequence ID" value="MEA5479018.1"/>
    <property type="molecule type" value="Genomic_DNA"/>
</dbReference>
<keyword evidence="4 6" id="KW-0560">Oxidoreductase</keyword>
<evidence type="ECO:0000256" key="5">
    <source>
        <dbReference type="ARBA" id="ARBA00049084"/>
    </source>
</evidence>
<evidence type="ECO:0000256" key="3">
    <source>
        <dbReference type="ARBA" id="ARBA00016783"/>
    </source>
</evidence>
<evidence type="ECO:0000256" key="2">
    <source>
        <dbReference type="ARBA" id="ARBA00012716"/>
    </source>
</evidence>
<evidence type="ECO:0000256" key="6">
    <source>
        <dbReference type="HAMAP-Rule" id="MF_00618"/>
    </source>
</evidence>
<evidence type="ECO:0000313" key="7">
    <source>
        <dbReference type="EMBL" id="MEA5479018.1"/>
    </source>
</evidence>
<dbReference type="GO" id="GO:0050620">
    <property type="term" value="F:phycocyanobilin:ferredoxin oxidoreductase activity"/>
    <property type="evidence" value="ECO:0007669"/>
    <property type="project" value="UniProtKB-EC"/>
</dbReference>
<reference evidence="7 8" key="1">
    <citation type="submission" date="2023-12" db="EMBL/GenBank/DDBJ databases">
        <title>Baltic Sea Cyanobacteria.</title>
        <authorList>
            <person name="Delbaje E."/>
            <person name="Fewer D.P."/>
            <person name="Shishido T.K."/>
        </authorList>
    </citation>
    <scope>NUCLEOTIDE SEQUENCE [LARGE SCALE GENOMIC DNA]</scope>
    <source>
        <strain evidence="7 8">UHCC 0370</strain>
    </source>
</reference>
<comment type="caution">
    <text evidence="7">The sequence shown here is derived from an EMBL/GenBank/DDBJ whole genome shotgun (WGS) entry which is preliminary data.</text>
</comment>
<dbReference type="Gene3D" id="3.40.1500.20">
    <property type="match status" value="1"/>
</dbReference>
<gene>
    <name evidence="6" type="primary">pcyA</name>
    <name evidence="7" type="ORF">VB774_15435</name>
</gene>
<dbReference type="HAMAP" id="MF_00618">
    <property type="entry name" value="Ferredoxin_bilin_red"/>
    <property type="match status" value="1"/>
</dbReference>
<evidence type="ECO:0000256" key="4">
    <source>
        <dbReference type="ARBA" id="ARBA00023002"/>
    </source>
</evidence>